<feature type="binding site" evidence="4">
    <location>
        <begin position="109"/>
        <end position="111"/>
    </location>
    <ligand>
        <name>acetyl-CoA</name>
        <dbReference type="ChEBI" id="CHEBI:57288"/>
    </ligand>
</feature>
<dbReference type="PROSITE" id="PS51186">
    <property type="entry name" value="GNAT"/>
    <property type="match status" value="1"/>
</dbReference>
<accession>A0A7Z0EGL1</accession>
<dbReference type="HAMAP" id="MF_01812">
    <property type="entry name" value="Eis"/>
    <property type="match status" value="1"/>
</dbReference>
<evidence type="ECO:0000313" key="7">
    <source>
        <dbReference type="Proteomes" id="UP000537260"/>
    </source>
</evidence>
<evidence type="ECO:0000256" key="3">
    <source>
        <dbReference type="ARBA" id="ARBA00023315"/>
    </source>
</evidence>
<dbReference type="InterPro" id="IPR000182">
    <property type="entry name" value="GNAT_dom"/>
</dbReference>
<dbReference type="Gene3D" id="3.30.1050.10">
    <property type="entry name" value="SCP2 sterol-binding domain"/>
    <property type="match status" value="1"/>
</dbReference>
<dbReference type="SUPFAM" id="SSF55729">
    <property type="entry name" value="Acyl-CoA N-acyltransferases (Nat)"/>
    <property type="match status" value="1"/>
</dbReference>
<feature type="binding site" evidence="4">
    <location>
        <begin position="117"/>
        <end position="122"/>
    </location>
    <ligand>
        <name>acetyl-CoA</name>
        <dbReference type="ChEBI" id="CHEBI:57288"/>
    </ligand>
</feature>
<dbReference type="PANTHER" id="PTHR37817:SF1">
    <property type="entry name" value="N-ACETYLTRANSFERASE EIS"/>
    <property type="match status" value="1"/>
</dbReference>
<feature type="domain" description="N-acetyltransferase" evidence="5">
    <location>
        <begin position="22"/>
        <end position="193"/>
    </location>
</feature>
<evidence type="ECO:0000256" key="2">
    <source>
        <dbReference type="ARBA" id="ARBA00022679"/>
    </source>
</evidence>
<dbReference type="InterPro" id="IPR041380">
    <property type="entry name" value="Acetyltransf_17"/>
</dbReference>
<proteinExistence type="inferred from homology"/>
<dbReference type="GO" id="GO:0034069">
    <property type="term" value="F:aminoglycoside N-acetyltransferase activity"/>
    <property type="evidence" value="ECO:0007669"/>
    <property type="project" value="TreeGrafter"/>
</dbReference>
<feature type="active site" description="Proton acceptor; via carboxylate" evidence="4">
    <location>
        <position position="470"/>
    </location>
</feature>
<dbReference type="Gene3D" id="3.40.630.30">
    <property type="match status" value="2"/>
</dbReference>
<dbReference type="InterPro" id="IPR051554">
    <property type="entry name" value="Acetyltransferase_Eis"/>
</dbReference>
<dbReference type="AlphaFoldDB" id="A0A7Z0EGL1"/>
<keyword evidence="3 4" id="KW-0012">Acyltransferase</keyword>
<keyword evidence="2 4" id="KW-0808">Transferase</keyword>
<dbReference type="InterPro" id="IPR016181">
    <property type="entry name" value="Acyl_CoA_acyltransferase"/>
</dbReference>
<dbReference type="PANTHER" id="PTHR37817">
    <property type="entry name" value="N-ACETYLTRANSFERASE EIS"/>
    <property type="match status" value="1"/>
</dbReference>
<comment type="caution">
    <text evidence="6">The sequence shown here is derived from an EMBL/GenBank/DDBJ whole genome shotgun (WGS) entry which is preliminary data.</text>
</comment>
<dbReference type="RefSeq" id="WP_179579139.1">
    <property type="nucleotide sequence ID" value="NZ_JACCFM010000001.1"/>
</dbReference>
<keyword evidence="7" id="KW-1185">Reference proteome</keyword>
<dbReference type="InterPro" id="IPR036527">
    <property type="entry name" value="SCP2_sterol-bd_dom_sf"/>
</dbReference>
<dbReference type="Proteomes" id="UP000537260">
    <property type="component" value="Unassembled WGS sequence"/>
</dbReference>
<evidence type="ECO:0000259" key="5">
    <source>
        <dbReference type="PROSITE" id="PS51186"/>
    </source>
</evidence>
<gene>
    <name evidence="6" type="ORF">HNR05_002328</name>
</gene>
<dbReference type="Pfam" id="PF17668">
    <property type="entry name" value="Acetyltransf_17"/>
    <property type="match status" value="1"/>
</dbReference>
<dbReference type="Pfam" id="PF13527">
    <property type="entry name" value="Acetyltransf_9"/>
    <property type="match status" value="1"/>
</dbReference>
<comment type="subunit">
    <text evidence="4">Homohexamer; trimer of dimers.</text>
</comment>
<dbReference type="Pfam" id="PF13530">
    <property type="entry name" value="SCP2_2"/>
    <property type="match status" value="1"/>
</dbReference>
<sequence>MTDTARLPLDPTSHAALAADGLHLGLVDPTDSDAARRWISADQRGFLDSAPEAAALEAHVAELGTDRITGVWDRSGADPDTPIATVQSWEMGLTVPGGASVAAWAISSVTVSPTHRRRGIARALLTAELRAAAALGLPLAMLTVSEATIYGRYGFGPAARQAGYTIRTARAGWIGPIPAGRVQFVTRESLLRDGPALFERARLAAPGEVDRSDIRWRHLLGLSPAAEGGNESARGIRAVRYDDADGDPAGFALYRVTLPNDSYPARLELLDLIAATDDAAAALWRFLIEMDLVSEVRAPLRRVSETVGWQISDPRALVKTDERDHLWLRLLDIPAAFAARTFSAPGDIVFSVTDTLGLVTGDYLLSVDSSGRGATLRLADAALDDDALDDAVRDGAAHVELSAADLANAVRDGAAHVELSAADLASVYLGDTSAEQLRRAGRVTAHSADAAIRVDQAFRSVDTPWLSTWF</sequence>
<evidence type="ECO:0000313" key="6">
    <source>
        <dbReference type="EMBL" id="NYJ20537.1"/>
    </source>
</evidence>
<protein>
    <submittedName>
        <fullName evidence="6">Putative acetyltransferase</fullName>
    </submittedName>
</protein>
<organism evidence="6 7">
    <name type="scientific">Glaciibacter psychrotolerans</name>
    <dbReference type="NCBI Taxonomy" id="670054"/>
    <lineage>
        <taxon>Bacteria</taxon>
        <taxon>Bacillati</taxon>
        <taxon>Actinomycetota</taxon>
        <taxon>Actinomycetes</taxon>
        <taxon>Micrococcales</taxon>
        <taxon>Microbacteriaceae</taxon>
        <taxon>Glaciibacter</taxon>
    </lineage>
</organism>
<feature type="binding site" evidence="4">
    <location>
        <begin position="145"/>
        <end position="146"/>
    </location>
    <ligand>
        <name>acetyl-CoA</name>
        <dbReference type="ChEBI" id="CHEBI:57288"/>
    </ligand>
</feature>
<dbReference type="EMBL" id="JACCFM010000001">
    <property type="protein sequence ID" value="NYJ20537.1"/>
    <property type="molecule type" value="Genomic_DNA"/>
</dbReference>
<dbReference type="InterPro" id="IPR025559">
    <property type="entry name" value="Eis_dom"/>
</dbReference>
<evidence type="ECO:0000256" key="1">
    <source>
        <dbReference type="ARBA" id="ARBA00009213"/>
    </source>
</evidence>
<dbReference type="InterPro" id="IPR022902">
    <property type="entry name" value="NAcTrfase_Eis"/>
</dbReference>
<dbReference type="GO" id="GO:0030649">
    <property type="term" value="P:aminoglycoside antibiotic catabolic process"/>
    <property type="evidence" value="ECO:0007669"/>
    <property type="project" value="TreeGrafter"/>
</dbReference>
<dbReference type="SUPFAM" id="SSF55718">
    <property type="entry name" value="SCP-like"/>
    <property type="match status" value="1"/>
</dbReference>
<name>A0A7Z0EGL1_9MICO</name>
<feature type="active site" description="Proton donor" evidence="4">
    <location>
        <position position="150"/>
    </location>
</feature>
<reference evidence="6 7" key="1">
    <citation type="submission" date="2020-07" db="EMBL/GenBank/DDBJ databases">
        <title>Sequencing the genomes of 1000 actinobacteria strains.</title>
        <authorList>
            <person name="Klenk H.-P."/>
        </authorList>
    </citation>
    <scope>NUCLEOTIDE SEQUENCE [LARGE SCALE GENOMIC DNA]</scope>
    <source>
        <strain evidence="6 7">LI1</strain>
    </source>
</reference>
<evidence type="ECO:0000256" key="4">
    <source>
        <dbReference type="HAMAP-Rule" id="MF_01812"/>
    </source>
</evidence>
<comment type="similarity">
    <text evidence="1 4">Belongs to the acetyltransferase Eis family.</text>
</comment>